<accession>A0A4Y2KMI8</accession>
<evidence type="ECO:0000256" key="5">
    <source>
        <dbReference type="ARBA" id="ARBA00013278"/>
    </source>
</evidence>
<dbReference type="GO" id="GO:0004623">
    <property type="term" value="F:phospholipase A2 activity"/>
    <property type="evidence" value="ECO:0007669"/>
    <property type="project" value="UniProtKB-EC"/>
</dbReference>
<comment type="similarity">
    <text evidence="4">Belongs to the phospholipase A2 family. Group III subfamily.</text>
</comment>
<dbReference type="GO" id="GO:0006644">
    <property type="term" value="P:phospholipid metabolic process"/>
    <property type="evidence" value="ECO:0007669"/>
    <property type="project" value="InterPro"/>
</dbReference>
<feature type="region of interest" description="Disordered" evidence="16">
    <location>
        <begin position="50"/>
        <end position="81"/>
    </location>
</feature>
<evidence type="ECO:0000256" key="14">
    <source>
        <dbReference type="ARBA" id="ARBA00023157"/>
    </source>
</evidence>
<evidence type="ECO:0000256" key="12">
    <source>
        <dbReference type="ARBA" id="ARBA00023098"/>
    </source>
</evidence>
<gene>
    <name evidence="18" type="primary">PA2_1</name>
    <name evidence="18" type="ORF">AVEN_211800_1</name>
</gene>
<dbReference type="Proteomes" id="UP000499080">
    <property type="component" value="Unassembled WGS sequence"/>
</dbReference>
<keyword evidence="11" id="KW-0442">Lipid degradation</keyword>
<sequence>MAGDGYYDFTLKQAIRVFSKIRDIKETSKHQRYSYPEEEFEKISEDCFSSAEDSEINLPEEQPKAAEKREMSLPDETPRKLGSLVTDPVEELKTTASQATQKASGWLIYPGTKWCGVGNVAASDDDLGPEEETDKCCRTHDKCRDFISGGETKYNLTNKSSYVSLSCECDNKFYECLRRANTISSNSVGFLYFNFFARKCFSLDYPKKCKKYTMFSKICSEYVADTLTEKIYLWLPPKKYKKL</sequence>
<keyword evidence="10" id="KW-0106">Calcium</keyword>
<evidence type="ECO:0000259" key="17">
    <source>
        <dbReference type="SMART" id="SM00085"/>
    </source>
</evidence>
<feature type="compositionally biased region" description="Basic and acidic residues" evidence="16">
    <location>
        <begin position="61"/>
        <end position="79"/>
    </location>
</feature>
<dbReference type="PANTHER" id="PTHR12253">
    <property type="entry name" value="RH14732P"/>
    <property type="match status" value="1"/>
</dbReference>
<dbReference type="Pfam" id="PF05826">
    <property type="entry name" value="Phospholip_A2_2"/>
    <property type="match status" value="1"/>
</dbReference>
<dbReference type="InterPro" id="IPR033113">
    <property type="entry name" value="PLA2_histidine"/>
</dbReference>
<dbReference type="EMBL" id="BGPR01004798">
    <property type="protein sequence ID" value="GBN03458.1"/>
    <property type="molecule type" value="Genomic_DNA"/>
</dbReference>
<dbReference type="AlphaFoldDB" id="A0A4Y2KMI8"/>
<keyword evidence="14" id="KW-1015">Disulfide bond</keyword>
<dbReference type="PROSITE" id="PS00118">
    <property type="entry name" value="PA2_HIS"/>
    <property type="match status" value="1"/>
</dbReference>
<dbReference type="InterPro" id="IPR016090">
    <property type="entry name" value="PLA2-like_dom"/>
</dbReference>
<dbReference type="GO" id="GO:0016042">
    <property type="term" value="P:lipid catabolic process"/>
    <property type="evidence" value="ECO:0007669"/>
    <property type="project" value="UniProtKB-KW"/>
</dbReference>
<comment type="cofactor">
    <cofactor evidence="2">
        <name>Ca(2+)</name>
        <dbReference type="ChEBI" id="CHEBI:29108"/>
    </cofactor>
</comment>
<evidence type="ECO:0000313" key="19">
    <source>
        <dbReference type="Proteomes" id="UP000499080"/>
    </source>
</evidence>
<dbReference type="SMART" id="SM00085">
    <property type="entry name" value="PA2c"/>
    <property type="match status" value="1"/>
</dbReference>
<evidence type="ECO:0000256" key="8">
    <source>
        <dbReference type="ARBA" id="ARBA00022723"/>
    </source>
</evidence>
<evidence type="ECO:0000256" key="15">
    <source>
        <dbReference type="ARBA" id="ARBA00029903"/>
    </source>
</evidence>
<dbReference type="OrthoDB" id="6427402at2759"/>
<evidence type="ECO:0000256" key="3">
    <source>
        <dbReference type="ARBA" id="ARBA00004613"/>
    </source>
</evidence>
<comment type="caution">
    <text evidence="18">The sequence shown here is derived from an EMBL/GenBank/DDBJ whole genome shotgun (WGS) entry which is preliminary data.</text>
</comment>
<evidence type="ECO:0000256" key="4">
    <source>
        <dbReference type="ARBA" id="ARBA00009659"/>
    </source>
</evidence>
<evidence type="ECO:0000256" key="1">
    <source>
        <dbReference type="ARBA" id="ARBA00001604"/>
    </source>
</evidence>
<proteinExistence type="inferred from homology"/>
<evidence type="ECO:0000256" key="16">
    <source>
        <dbReference type="SAM" id="MobiDB-lite"/>
    </source>
</evidence>
<organism evidence="18 19">
    <name type="scientific">Araneus ventricosus</name>
    <name type="common">Orbweaver spider</name>
    <name type="synonym">Epeira ventricosa</name>
    <dbReference type="NCBI Taxonomy" id="182803"/>
    <lineage>
        <taxon>Eukaryota</taxon>
        <taxon>Metazoa</taxon>
        <taxon>Ecdysozoa</taxon>
        <taxon>Arthropoda</taxon>
        <taxon>Chelicerata</taxon>
        <taxon>Arachnida</taxon>
        <taxon>Araneae</taxon>
        <taxon>Araneomorphae</taxon>
        <taxon>Entelegynae</taxon>
        <taxon>Araneoidea</taxon>
        <taxon>Araneidae</taxon>
        <taxon>Araneus</taxon>
    </lineage>
</organism>
<evidence type="ECO:0000256" key="9">
    <source>
        <dbReference type="ARBA" id="ARBA00022801"/>
    </source>
</evidence>
<dbReference type="FunFam" id="1.20.90.10:FF:000002">
    <property type="entry name" value="Phospholipase A2 group III"/>
    <property type="match status" value="1"/>
</dbReference>
<feature type="domain" description="Phospholipase A2-like central" evidence="17">
    <location>
        <begin position="88"/>
        <end position="219"/>
    </location>
</feature>
<evidence type="ECO:0000256" key="7">
    <source>
        <dbReference type="ARBA" id="ARBA00022525"/>
    </source>
</evidence>
<reference evidence="18 19" key="1">
    <citation type="journal article" date="2019" name="Sci. Rep.">
        <title>Orb-weaving spider Araneus ventricosus genome elucidates the spidroin gene catalogue.</title>
        <authorList>
            <person name="Kono N."/>
            <person name="Nakamura H."/>
            <person name="Ohtoshi R."/>
            <person name="Moran D.A.P."/>
            <person name="Shinohara A."/>
            <person name="Yoshida Y."/>
            <person name="Fujiwara M."/>
            <person name="Mori M."/>
            <person name="Tomita M."/>
            <person name="Arakawa K."/>
        </authorList>
    </citation>
    <scope>NUCLEOTIDE SEQUENCE [LARGE SCALE GENOMIC DNA]</scope>
</reference>
<evidence type="ECO:0000256" key="10">
    <source>
        <dbReference type="ARBA" id="ARBA00022837"/>
    </source>
</evidence>
<dbReference type="GO" id="GO:0050482">
    <property type="term" value="P:arachidonate secretion"/>
    <property type="evidence" value="ECO:0007669"/>
    <property type="project" value="InterPro"/>
</dbReference>
<keyword evidence="7" id="KW-0964">Secreted</keyword>
<dbReference type="GO" id="GO:0005576">
    <property type="term" value="C:extracellular region"/>
    <property type="evidence" value="ECO:0007669"/>
    <property type="project" value="UniProtKB-SubCell"/>
</dbReference>
<evidence type="ECO:0000256" key="6">
    <source>
        <dbReference type="ARBA" id="ARBA00021721"/>
    </source>
</evidence>
<dbReference type="Gene3D" id="1.20.90.10">
    <property type="entry name" value="Phospholipase A2 domain"/>
    <property type="match status" value="1"/>
</dbReference>
<keyword evidence="8" id="KW-0479">Metal-binding</keyword>
<comment type="subcellular location">
    <subcellularLocation>
        <location evidence="3">Secreted</location>
    </subcellularLocation>
</comment>
<evidence type="ECO:0000256" key="2">
    <source>
        <dbReference type="ARBA" id="ARBA00001913"/>
    </source>
</evidence>
<dbReference type="GO" id="GO:0046872">
    <property type="term" value="F:metal ion binding"/>
    <property type="evidence" value="ECO:0007669"/>
    <property type="project" value="UniProtKB-KW"/>
</dbReference>
<evidence type="ECO:0000256" key="11">
    <source>
        <dbReference type="ARBA" id="ARBA00022963"/>
    </source>
</evidence>
<keyword evidence="12" id="KW-0443">Lipid metabolism</keyword>
<keyword evidence="9" id="KW-0378">Hydrolase</keyword>
<name>A0A4Y2KMI8_ARAVE</name>
<evidence type="ECO:0000256" key="13">
    <source>
        <dbReference type="ARBA" id="ARBA00023145"/>
    </source>
</evidence>
<dbReference type="SUPFAM" id="SSF48619">
    <property type="entry name" value="Phospholipase A2, PLA2"/>
    <property type="match status" value="1"/>
</dbReference>
<evidence type="ECO:0000313" key="18">
    <source>
        <dbReference type="EMBL" id="GBN03458.1"/>
    </source>
</evidence>
<protein>
    <recommendedName>
        <fullName evidence="6">Phospholipase A2</fullName>
        <ecNumber evidence="5">3.1.1.4</ecNumber>
    </recommendedName>
    <alternativeName>
        <fullName evidence="15">Phosphatidylcholine 2-acylhydrolase</fullName>
    </alternativeName>
</protein>
<keyword evidence="13" id="KW-0865">Zymogen</keyword>
<keyword evidence="19" id="KW-1185">Reference proteome</keyword>
<comment type="catalytic activity">
    <reaction evidence="1">
        <text>a 1,2-diacyl-sn-glycero-3-phosphocholine + H2O = a 1-acyl-sn-glycero-3-phosphocholine + a fatty acid + H(+)</text>
        <dbReference type="Rhea" id="RHEA:15801"/>
        <dbReference type="ChEBI" id="CHEBI:15377"/>
        <dbReference type="ChEBI" id="CHEBI:15378"/>
        <dbReference type="ChEBI" id="CHEBI:28868"/>
        <dbReference type="ChEBI" id="CHEBI:57643"/>
        <dbReference type="ChEBI" id="CHEBI:58168"/>
        <dbReference type="EC" id="3.1.1.4"/>
    </reaction>
</comment>
<dbReference type="CDD" id="cd04704">
    <property type="entry name" value="PLA2_bee_venom_like"/>
    <property type="match status" value="1"/>
</dbReference>
<dbReference type="EC" id="3.1.1.4" evidence="5"/>
<dbReference type="InterPro" id="IPR036444">
    <property type="entry name" value="PLipase_A2_dom_sf"/>
</dbReference>